<feature type="DNA-binding region" description="H-T-H motif" evidence="2">
    <location>
        <begin position="50"/>
        <end position="69"/>
    </location>
</feature>
<accession>A0ABW2BU20</accession>
<evidence type="ECO:0000256" key="2">
    <source>
        <dbReference type="PROSITE-ProRule" id="PRU00335"/>
    </source>
</evidence>
<dbReference type="Proteomes" id="UP001596337">
    <property type="component" value="Unassembled WGS sequence"/>
</dbReference>
<dbReference type="Pfam" id="PF00440">
    <property type="entry name" value="TetR_N"/>
    <property type="match status" value="1"/>
</dbReference>
<evidence type="ECO:0000313" key="5">
    <source>
        <dbReference type="EMBL" id="MFC6866064.1"/>
    </source>
</evidence>
<dbReference type="PANTHER" id="PTHR30055:SF158">
    <property type="entry name" value="POSSIBLE TRANSCRIPTIONAL REGULATORY PROTEIN (PROBABLY TETR-FAMILY)"/>
    <property type="match status" value="1"/>
</dbReference>
<dbReference type="Gene3D" id="1.10.357.10">
    <property type="entry name" value="Tetracycline Repressor, domain 2"/>
    <property type="match status" value="1"/>
</dbReference>
<dbReference type="RefSeq" id="WP_345406957.1">
    <property type="nucleotide sequence ID" value="NZ_BAABLA010000123.1"/>
</dbReference>
<sequence length="233" mass="25494">MSTDIEGTLPTKRRRGRPPRYPLPDPEDRARIILDAALVEFAQRGYAATGMNDIARACRMTKPTIYECFSSKIDLFGALVERERSALVALLRQTYRDTAELGLWEKVRVDTAAFVHWVCENPDAFALLYLMPSPKTGLTQRAELQAEVATALVESMEKLLAKHGRSGGRSLTTLAYMATSSALGAVLASKHLLPEHAETVIDLAAGFIAAAFRDVPTDAIAAFDQVSKAVSDR</sequence>
<evidence type="ECO:0000256" key="3">
    <source>
        <dbReference type="SAM" id="MobiDB-lite"/>
    </source>
</evidence>
<reference evidence="6" key="1">
    <citation type="journal article" date="2019" name="Int. J. Syst. Evol. Microbiol.">
        <title>The Global Catalogue of Microorganisms (GCM) 10K type strain sequencing project: providing services to taxonomists for standard genome sequencing and annotation.</title>
        <authorList>
            <consortium name="The Broad Institute Genomics Platform"/>
            <consortium name="The Broad Institute Genome Sequencing Center for Infectious Disease"/>
            <person name="Wu L."/>
            <person name="Ma J."/>
        </authorList>
    </citation>
    <scope>NUCLEOTIDE SEQUENCE [LARGE SCALE GENOMIC DNA]</scope>
    <source>
        <strain evidence="6">KCTC 32255</strain>
    </source>
</reference>
<evidence type="ECO:0000313" key="6">
    <source>
        <dbReference type="Proteomes" id="UP001596337"/>
    </source>
</evidence>
<dbReference type="SUPFAM" id="SSF46689">
    <property type="entry name" value="Homeodomain-like"/>
    <property type="match status" value="1"/>
</dbReference>
<dbReference type="InterPro" id="IPR009057">
    <property type="entry name" value="Homeodomain-like_sf"/>
</dbReference>
<dbReference type="EMBL" id="JBHSXX010000001">
    <property type="protein sequence ID" value="MFC6866064.1"/>
    <property type="molecule type" value="Genomic_DNA"/>
</dbReference>
<organism evidence="5 6">
    <name type="scientific">Haloechinothrix salitolerans</name>
    <dbReference type="NCBI Taxonomy" id="926830"/>
    <lineage>
        <taxon>Bacteria</taxon>
        <taxon>Bacillati</taxon>
        <taxon>Actinomycetota</taxon>
        <taxon>Actinomycetes</taxon>
        <taxon>Pseudonocardiales</taxon>
        <taxon>Pseudonocardiaceae</taxon>
        <taxon>Haloechinothrix</taxon>
    </lineage>
</organism>
<evidence type="ECO:0000256" key="1">
    <source>
        <dbReference type="ARBA" id="ARBA00023125"/>
    </source>
</evidence>
<keyword evidence="1 2" id="KW-0238">DNA-binding</keyword>
<gene>
    <name evidence="5" type="ORF">ACFQGD_02790</name>
</gene>
<feature type="region of interest" description="Disordered" evidence="3">
    <location>
        <begin position="1"/>
        <end position="27"/>
    </location>
</feature>
<keyword evidence="6" id="KW-1185">Reference proteome</keyword>
<comment type="caution">
    <text evidence="5">The sequence shown here is derived from an EMBL/GenBank/DDBJ whole genome shotgun (WGS) entry which is preliminary data.</text>
</comment>
<dbReference type="PANTHER" id="PTHR30055">
    <property type="entry name" value="HTH-TYPE TRANSCRIPTIONAL REGULATOR RUTR"/>
    <property type="match status" value="1"/>
</dbReference>
<dbReference type="InterPro" id="IPR050109">
    <property type="entry name" value="HTH-type_TetR-like_transc_reg"/>
</dbReference>
<evidence type="ECO:0000259" key="4">
    <source>
        <dbReference type="PROSITE" id="PS50977"/>
    </source>
</evidence>
<dbReference type="PRINTS" id="PR00455">
    <property type="entry name" value="HTHTETR"/>
</dbReference>
<feature type="domain" description="HTH tetR-type" evidence="4">
    <location>
        <begin position="27"/>
        <end position="87"/>
    </location>
</feature>
<protein>
    <submittedName>
        <fullName evidence="5">TetR/AcrR family transcriptional regulator</fullName>
    </submittedName>
</protein>
<name>A0ABW2BU20_9PSEU</name>
<dbReference type="PROSITE" id="PS50977">
    <property type="entry name" value="HTH_TETR_2"/>
    <property type="match status" value="1"/>
</dbReference>
<proteinExistence type="predicted"/>
<dbReference type="InterPro" id="IPR001647">
    <property type="entry name" value="HTH_TetR"/>
</dbReference>